<reference evidence="6 7" key="1">
    <citation type="submission" date="2017-05" db="EMBL/GenBank/DDBJ databases">
        <title>Vagococcus spp. assemblies.</title>
        <authorList>
            <person name="Gulvik C.A."/>
        </authorList>
    </citation>
    <scope>NUCLEOTIDE SEQUENCE [LARGE SCALE GENOMIC DNA]</scope>
    <source>
        <strain evidence="6 7">DSM 24756</strain>
    </source>
</reference>
<keyword evidence="4" id="KW-0547">Nucleotide-binding</keyword>
<dbReference type="PIRSF" id="PIRSF000705">
    <property type="entry name" value="DNK"/>
    <property type="match status" value="1"/>
</dbReference>
<dbReference type="InterPro" id="IPR027417">
    <property type="entry name" value="P-loop_NTPase"/>
</dbReference>
<comment type="caution">
    <text evidence="6">The sequence shown here is derived from an EMBL/GenBank/DDBJ whole genome shotgun (WGS) entry which is preliminary data.</text>
</comment>
<dbReference type="CDD" id="cd01673">
    <property type="entry name" value="dNK"/>
    <property type="match status" value="1"/>
</dbReference>
<gene>
    <name evidence="6" type="ORF">CBF30_05295</name>
</gene>
<feature type="binding site" evidence="3">
    <location>
        <position position="30"/>
    </location>
    <ligand>
        <name>substrate</name>
    </ligand>
</feature>
<dbReference type="GO" id="GO:0005524">
    <property type="term" value="F:ATP binding"/>
    <property type="evidence" value="ECO:0007669"/>
    <property type="project" value="UniProtKB-KW"/>
</dbReference>
<dbReference type="PANTHER" id="PTHR10513:SF35">
    <property type="entry name" value="DEOXYADENOSINE KINASE"/>
    <property type="match status" value="1"/>
</dbReference>
<feature type="binding site" evidence="4">
    <location>
        <begin position="138"/>
        <end position="142"/>
    </location>
    <ligand>
        <name>ATP</name>
        <dbReference type="ChEBI" id="CHEBI:30616"/>
    </ligand>
</feature>
<protein>
    <submittedName>
        <fullName evidence="6">Deoxynucleoside kinase</fullName>
    </submittedName>
</protein>
<dbReference type="GO" id="GO:0019136">
    <property type="term" value="F:deoxynucleoside kinase activity"/>
    <property type="evidence" value="ECO:0007669"/>
    <property type="project" value="InterPro"/>
</dbReference>
<evidence type="ECO:0000256" key="1">
    <source>
        <dbReference type="ARBA" id="ARBA00007420"/>
    </source>
</evidence>
<feature type="binding site" evidence="3">
    <location>
        <position position="82"/>
    </location>
    <ligand>
        <name>substrate</name>
    </ligand>
</feature>
<dbReference type="Proteomes" id="UP000288669">
    <property type="component" value="Unassembled WGS sequence"/>
</dbReference>
<evidence type="ECO:0000313" key="7">
    <source>
        <dbReference type="Proteomes" id="UP000288669"/>
    </source>
</evidence>
<keyword evidence="6" id="KW-0418">Kinase</keyword>
<evidence type="ECO:0000256" key="4">
    <source>
        <dbReference type="PIRSR" id="PIRSR000705-3"/>
    </source>
</evidence>
<evidence type="ECO:0000259" key="5">
    <source>
        <dbReference type="Pfam" id="PF01712"/>
    </source>
</evidence>
<dbReference type="SUPFAM" id="SSF52540">
    <property type="entry name" value="P-loop containing nucleoside triphosphate hydrolases"/>
    <property type="match status" value="1"/>
</dbReference>
<dbReference type="EMBL" id="NGJZ01000001">
    <property type="protein sequence ID" value="RSU08643.1"/>
    <property type="molecule type" value="Genomic_DNA"/>
</dbReference>
<feature type="binding site" evidence="3">
    <location>
        <position position="53"/>
    </location>
    <ligand>
        <name>substrate</name>
    </ligand>
</feature>
<feature type="binding site" evidence="3">
    <location>
        <position position="42"/>
    </location>
    <ligand>
        <name>substrate</name>
    </ligand>
</feature>
<organism evidence="6 7">
    <name type="scientific">Vagococcus entomophilus</name>
    <dbReference type="NCBI Taxonomy" id="1160095"/>
    <lineage>
        <taxon>Bacteria</taxon>
        <taxon>Bacillati</taxon>
        <taxon>Bacillota</taxon>
        <taxon>Bacilli</taxon>
        <taxon>Lactobacillales</taxon>
        <taxon>Enterococcaceae</taxon>
        <taxon>Vagococcus</taxon>
    </lineage>
</organism>
<dbReference type="AlphaFoldDB" id="A0A430AKV7"/>
<dbReference type="InterPro" id="IPR050566">
    <property type="entry name" value="Deoxyribonucleoside_kinase"/>
</dbReference>
<keyword evidence="7" id="KW-1185">Reference proteome</keyword>
<feature type="active site" description="Proton acceptor" evidence="2">
    <location>
        <position position="76"/>
    </location>
</feature>
<proteinExistence type="inferred from homology"/>
<name>A0A430AKV7_9ENTE</name>
<comment type="similarity">
    <text evidence="1">Belongs to the DCK/DGK family.</text>
</comment>
<feature type="domain" description="Deoxynucleoside kinase" evidence="5">
    <location>
        <begin position="2"/>
        <end position="204"/>
    </location>
</feature>
<keyword evidence="6" id="KW-0808">Transferase</keyword>
<feature type="binding site" evidence="4">
    <location>
        <begin position="6"/>
        <end position="14"/>
    </location>
    <ligand>
        <name>ATP</name>
        <dbReference type="ChEBI" id="CHEBI:30616"/>
    </ligand>
</feature>
<keyword evidence="4" id="KW-0067">ATP-binding</keyword>
<dbReference type="Pfam" id="PF01712">
    <property type="entry name" value="dNK"/>
    <property type="match status" value="1"/>
</dbReference>
<dbReference type="PANTHER" id="PTHR10513">
    <property type="entry name" value="DEOXYNUCLEOSIDE KINASE"/>
    <property type="match status" value="1"/>
</dbReference>
<evidence type="ECO:0000313" key="6">
    <source>
        <dbReference type="EMBL" id="RSU08643.1"/>
    </source>
</evidence>
<sequence>MIVLAGMIGAGKTTFTNFLEKELKTVAYYESVEDNRILEKFYEDPQRWAFTLQVYFLNTRFKSIKKALKTKHGLLDRSIYEDALFTKINVENGNMSEVEWDTYSLLFDNLLEELDSIPKKAPDLLIYLSGSFELHLQRIRQRGREYEQYDGRPELLAYYQLLHTRYEEWFKTYDKSPTLVIPIDQVDLARKTDREWVLKEVQQKIQQLSD</sequence>
<dbReference type="InterPro" id="IPR002624">
    <property type="entry name" value="DCK/DGK"/>
</dbReference>
<evidence type="ECO:0000256" key="2">
    <source>
        <dbReference type="PIRSR" id="PIRSR000705-1"/>
    </source>
</evidence>
<accession>A0A430AKV7</accession>
<dbReference type="InterPro" id="IPR031314">
    <property type="entry name" value="DNK_dom"/>
</dbReference>
<feature type="binding site" evidence="3">
    <location>
        <position position="147"/>
    </location>
    <ligand>
        <name>substrate</name>
    </ligand>
</feature>
<dbReference type="OrthoDB" id="9776634at2"/>
<dbReference type="RefSeq" id="WP_126823438.1">
    <property type="nucleotide sequence ID" value="NZ_JBHLWU010000001.1"/>
</dbReference>
<feature type="binding site" evidence="3">
    <location>
        <position position="77"/>
    </location>
    <ligand>
        <name>substrate</name>
    </ligand>
</feature>
<evidence type="ECO:0000256" key="3">
    <source>
        <dbReference type="PIRSR" id="PIRSR000705-2"/>
    </source>
</evidence>
<dbReference type="GO" id="GO:0005737">
    <property type="term" value="C:cytoplasm"/>
    <property type="evidence" value="ECO:0007669"/>
    <property type="project" value="TreeGrafter"/>
</dbReference>
<dbReference type="Gene3D" id="3.40.50.300">
    <property type="entry name" value="P-loop containing nucleotide triphosphate hydrolases"/>
    <property type="match status" value="1"/>
</dbReference>